<accession>A0AAV0ISJ8</accession>
<dbReference type="Proteomes" id="UP001154282">
    <property type="component" value="Unassembled WGS sequence"/>
</dbReference>
<keyword evidence="2" id="KW-1185">Reference proteome</keyword>
<evidence type="ECO:0000313" key="2">
    <source>
        <dbReference type="Proteomes" id="UP001154282"/>
    </source>
</evidence>
<name>A0AAV0ISJ8_9ROSI</name>
<protein>
    <submittedName>
        <fullName evidence="1">Uncharacterized protein</fullName>
    </submittedName>
</protein>
<comment type="caution">
    <text evidence="1">The sequence shown here is derived from an EMBL/GenBank/DDBJ whole genome shotgun (WGS) entry which is preliminary data.</text>
</comment>
<gene>
    <name evidence="1" type="ORF">LITE_LOCUS10823</name>
</gene>
<sequence length="56" mass="6693">MNESHTWNLFAAIPMPSPRISCFCQNMKSKHKRDTRFTWYPQRITLRLIHGEVETS</sequence>
<evidence type="ECO:0000313" key="1">
    <source>
        <dbReference type="EMBL" id="CAI0400636.1"/>
    </source>
</evidence>
<dbReference type="EMBL" id="CAMGYJ010000004">
    <property type="protein sequence ID" value="CAI0400636.1"/>
    <property type="molecule type" value="Genomic_DNA"/>
</dbReference>
<organism evidence="1 2">
    <name type="scientific">Linum tenue</name>
    <dbReference type="NCBI Taxonomy" id="586396"/>
    <lineage>
        <taxon>Eukaryota</taxon>
        <taxon>Viridiplantae</taxon>
        <taxon>Streptophyta</taxon>
        <taxon>Embryophyta</taxon>
        <taxon>Tracheophyta</taxon>
        <taxon>Spermatophyta</taxon>
        <taxon>Magnoliopsida</taxon>
        <taxon>eudicotyledons</taxon>
        <taxon>Gunneridae</taxon>
        <taxon>Pentapetalae</taxon>
        <taxon>rosids</taxon>
        <taxon>fabids</taxon>
        <taxon>Malpighiales</taxon>
        <taxon>Linaceae</taxon>
        <taxon>Linum</taxon>
    </lineage>
</organism>
<proteinExistence type="predicted"/>
<dbReference type="AlphaFoldDB" id="A0AAV0ISJ8"/>
<reference evidence="1" key="1">
    <citation type="submission" date="2022-08" db="EMBL/GenBank/DDBJ databases">
        <authorList>
            <person name="Gutierrez-Valencia J."/>
        </authorList>
    </citation>
    <scope>NUCLEOTIDE SEQUENCE</scope>
</reference>